<dbReference type="InterPro" id="IPR005651">
    <property type="entry name" value="Trm112-like"/>
</dbReference>
<dbReference type="RefSeq" id="WP_013821281.1">
    <property type="nucleotide sequence ID" value="NC_015573.1"/>
</dbReference>
<feature type="domain" description="Methyltransferase type 11" evidence="1">
    <location>
        <begin position="47"/>
        <end position="140"/>
    </location>
</feature>
<dbReference type="GO" id="GO:0008757">
    <property type="term" value="F:S-adenosylmethionine-dependent methyltransferase activity"/>
    <property type="evidence" value="ECO:0007669"/>
    <property type="project" value="InterPro"/>
</dbReference>
<sequence>MKVANVVQEYWNKEGARLYDKIHYINKDKFKNTLLNYLDVEKDCIILDFGTGTGFLASILAELGYKRIIGLDINEYMLLRAKQKLSGFPVMLVRGDGLNLPLKDNSVDAVVSRWVLWVMPDPERAIKEMIRVTKPGGKVITFESSNYDDKEKRLTLKKLVKQLHTVYITLLTGASPFRTKRFWEKTKGKLPMYSLDRYVQFFEQLGLKAVEKTAEEEYGTTFARLFYEGFKFSLIKGVKPNLVSHVLNLECKEWGENELLRILACSECYSNVRIMEGNGLVCEGCKKTFLIKGGIPDLLPAEDKLL</sequence>
<dbReference type="SUPFAM" id="SSF53335">
    <property type="entry name" value="S-adenosyl-L-methionine-dependent methyltransferases"/>
    <property type="match status" value="1"/>
</dbReference>
<dbReference type="PANTHER" id="PTHR43591">
    <property type="entry name" value="METHYLTRANSFERASE"/>
    <property type="match status" value="1"/>
</dbReference>
<dbReference type="PANTHER" id="PTHR43591:SF24">
    <property type="entry name" value="2-METHOXY-6-POLYPRENYL-1,4-BENZOQUINOL METHYLASE, MITOCHONDRIAL"/>
    <property type="match status" value="1"/>
</dbReference>
<keyword evidence="2" id="KW-0808">Transferase</keyword>
<dbReference type="KEGG" id="dku:Desku_0120"/>
<accession>A0AAU8PQJ3</accession>
<dbReference type="Proteomes" id="UP000009229">
    <property type="component" value="Chromosome"/>
</dbReference>
<keyword evidence="3" id="KW-1185">Reference proteome</keyword>
<keyword evidence="2" id="KW-0489">Methyltransferase</keyword>
<dbReference type="CDD" id="cd02440">
    <property type="entry name" value="AdoMet_MTases"/>
    <property type="match status" value="1"/>
</dbReference>
<proteinExistence type="predicted"/>
<dbReference type="SUPFAM" id="SSF158997">
    <property type="entry name" value="Trm112p-like"/>
    <property type="match status" value="1"/>
</dbReference>
<evidence type="ECO:0000313" key="2">
    <source>
        <dbReference type="EMBL" id="AEG13766.1"/>
    </source>
</evidence>
<protein>
    <submittedName>
        <fullName evidence="2">Methyltransferase type 11</fullName>
    </submittedName>
</protein>
<evidence type="ECO:0000259" key="1">
    <source>
        <dbReference type="Pfam" id="PF08241"/>
    </source>
</evidence>
<dbReference type="AlphaFoldDB" id="A0AAU8PQJ3"/>
<reference evidence="3" key="1">
    <citation type="submission" date="2011-05" db="EMBL/GenBank/DDBJ databases">
        <title>Complete sequence of Desulfotomaculum kuznetsovii DSM 6115.</title>
        <authorList>
            <person name="Lucas S."/>
            <person name="Han J."/>
            <person name="Lapidus A."/>
            <person name="Cheng J.-F."/>
            <person name="Goodwin L."/>
            <person name="Pitluck S."/>
            <person name="Peters L."/>
            <person name="Mikhailova N."/>
            <person name="Lu M."/>
            <person name="Saunders E."/>
            <person name="Han C."/>
            <person name="Tapia R."/>
            <person name="Land M."/>
            <person name="Hauser L."/>
            <person name="Kyrpides N."/>
            <person name="Ivanova N."/>
            <person name="Pagani I."/>
            <person name="Nazina T."/>
            <person name="Ivanova A."/>
            <person name="Parshina S."/>
            <person name="Kuever J."/>
            <person name="Muyzer G."/>
            <person name="Plugge C."/>
            <person name="Stams A."/>
            <person name="Woyke T."/>
        </authorList>
    </citation>
    <scope>NUCLEOTIDE SEQUENCE [LARGE SCALE GENOMIC DNA]</scope>
    <source>
        <strain evidence="3">DSM 6115 / VKM B-1805 / 17</strain>
    </source>
</reference>
<dbReference type="Gene3D" id="3.40.50.150">
    <property type="entry name" value="Vaccinia Virus protein VP39"/>
    <property type="match status" value="1"/>
</dbReference>
<dbReference type="Pfam" id="PF08241">
    <property type="entry name" value="Methyltransf_11"/>
    <property type="match status" value="1"/>
</dbReference>
<dbReference type="Gene3D" id="2.20.25.10">
    <property type="match status" value="1"/>
</dbReference>
<organism evidence="2 3">
    <name type="scientific">Desulfofundulus kuznetsovii (strain DSM 6115 / VKM B-1805 / 17)</name>
    <name type="common">Desulfotomaculum kuznetsovii</name>
    <dbReference type="NCBI Taxonomy" id="760568"/>
    <lineage>
        <taxon>Bacteria</taxon>
        <taxon>Bacillati</taxon>
        <taxon>Bacillota</taxon>
        <taxon>Clostridia</taxon>
        <taxon>Eubacteriales</taxon>
        <taxon>Peptococcaceae</taxon>
        <taxon>Desulfofundulus</taxon>
    </lineage>
</organism>
<evidence type="ECO:0000313" key="3">
    <source>
        <dbReference type="Proteomes" id="UP000009229"/>
    </source>
</evidence>
<gene>
    <name evidence="2" type="ordered locus">Desku_0120</name>
</gene>
<dbReference type="GO" id="GO:0032259">
    <property type="term" value="P:methylation"/>
    <property type="evidence" value="ECO:0007669"/>
    <property type="project" value="UniProtKB-KW"/>
</dbReference>
<name>A0AAU8PQJ3_DESK7</name>
<dbReference type="InterPro" id="IPR029063">
    <property type="entry name" value="SAM-dependent_MTases_sf"/>
</dbReference>
<dbReference type="Pfam" id="PF03966">
    <property type="entry name" value="Trm112p"/>
    <property type="match status" value="1"/>
</dbReference>
<dbReference type="EMBL" id="CP002770">
    <property type="protein sequence ID" value="AEG13766.1"/>
    <property type="molecule type" value="Genomic_DNA"/>
</dbReference>
<dbReference type="InterPro" id="IPR013216">
    <property type="entry name" value="Methyltransf_11"/>
</dbReference>